<dbReference type="RefSeq" id="WP_121089709.1">
    <property type="nucleotide sequence ID" value="NZ_RBZU01000012.1"/>
</dbReference>
<dbReference type="OrthoDB" id="9804822at2"/>
<evidence type="ECO:0000256" key="3">
    <source>
        <dbReference type="ARBA" id="ARBA00022692"/>
    </source>
</evidence>
<evidence type="ECO:0000313" key="8">
    <source>
        <dbReference type="Proteomes" id="UP000270342"/>
    </source>
</evidence>
<keyword evidence="5 6" id="KW-0472">Membrane</keyword>
<dbReference type="AlphaFoldDB" id="A0A494XJT5"/>
<reference evidence="7 8" key="1">
    <citation type="submission" date="2018-10" db="EMBL/GenBank/DDBJ databases">
        <title>Robbsia sp. DHC34, isolated from soil.</title>
        <authorList>
            <person name="Gao Z.-H."/>
            <person name="Qiu L.-H."/>
        </authorList>
    </citation>
    <scope>NUCLEOTIDE SEQUENCE [LARGE SCALE GENOMIC DNA]</scope>
    <source>
        <strain evidence="7 8">DHC34</strain>
    </source>
</reference>
<feature type="transmembrane region" description="Helical" evidence="6">
    <location>
        <begin position="146"/>
        <end position="171"/>
    </location>
</feature>
<name>A0A494XJT5_9BURK</name>
<keyword evidence="3 6" id="KW-0812">Transmembrane</keyword>
<comment type="subcellular location">
    <subcellularLocation>
        <location evidence="1">Cell membrane</location>
        <topology evidence="1">Multi-pass membrane protein</topology>
    </subcellularLocation>
</comment>
<dbReference type="PIRSF" id="PIRSF006324">
    <property type="entry name" value="LeuE"/>
    <property type="match status" value="1"/>
</dbReference>
<dbReference type="Proteomes" id="UP000270342">
    <property type="component" value="Unassembled WGS sequence"/>
</dbReference>
<gene>
    <name evidence="7" type="ORF">D7S86_22940</name>
</gene>
<dbReference type="PANTHER" id="PTHR30086">
    <property type="entry name" value="ARGININE EXPORTER PROTEIN ARGO"/>
    <property type="match status" value="1"/>
</dbReference>
<keyword evidence="8" id="KW-1185">Reference proteome</keyword>
<comment type="caution">
    <text evidence="7">The sequence shown here is derived from an EMBL/GenBank/DDBJ whole genome shotgun (WGS) entry which is preliminary data.</text>
</comment>
<evidence type="ECO:0000256" key="6">
    <source>
        <dbReference type="SAM" id="Phobius"/>
    </source>
</evidence>
<keyword evidence="2" id="KW-1003">Cell membrane</keyword>
<feature type="transmembrane region" description="Helical" evidence="6">
    <location>
        <begin position="41"/>
        <end position="64"/>
    </location>
</feature>
<dbReference type="Pfam" id="PF01810">
    <property type="entry name" value="LysE"/>
    <property type="match status" value="1"/>
</dbReference>
<evidence type="ECO:0000256" key="1">
    <source>
        <dbReference type="ARBA" id="ARBA00004651"/>
    </source>
</evidence>
<feature type="transmembrane region" description="Helical" evidence="6">
    <location>
        <begin position="70"/>
        <end position="93"/>
    </location>
</feature>
<organism evidence="7 8">
    <name type="scientific">Pararobbsia silviterrae</name>
    <dbReference type="NCBI Taxonomy" id="1792498"/>
    <lineage>
        <taxon>Bacteria</taxon>
        <taxon>Pseudomonadati</taxon>
        <taxon>Pseudomonadota</taxon>
        <taxon>Betaproteobacteria</taxon>
        <taxon>Burkholderiales</taxon>
        <taxon>Burkholderiaceae</taxon>
        <taxon>Pararobbsia</taxon>
    </lineage>
</organism>
<evidence type="ECO:0000256" key="4">
    <source>
        <dbReference type="ARBA" id="ARBA00022989"/>
    </source>
</evidence>
<dbReference type="InterPro" id="IPR001123">
    <property type="entry name" value="LeuE-type"/>
</dbReference>
<dbReference type="GO" id="GO:0005886">
    <property type="term" value="C:plasma membrane"/>
    <property type="evidence" value="ECO:0007669"/>
    <property type="project" value="UniProtKB-SubCell"/>
</dbReference>
<dbReference type="PANTHER" id="PTHR30086:SF20">
    <property type="entry name" value="ARGININE EXPORTER PROTEIN ARGO-RELATED"/>
    <property type="match status" value="1"/>
</dbReference>
<keyword evidence="4 6" id="KW-1133">Transmembrane helix</keyword>
<accession>A0A494XJT5</accession>
<sequence length="208" mass="22427">MFDFSTLTTFIAVVLGLFLIPGPAVLLVLSRTVQGGRRAGIMTGLGIATGDFVHTVFAAVGLSAVLMTSALAFTAVKFVGAAYLIYLGIRAILAKQGEASLPNMPVVTPRKAFLQAVPAEVLNPKTALFFLAFMPQFVHPERGSVFLQFAVLGLIFVALSSLYTTLIAWAIRPLGRLAKHLSWLRRWQGKMIGTIFIGLGIKVATQHR</sequence>
<protein>
    <submittedName>
        <fullName evidence="7">LysE family translocator</fullName>
    </submittedName>
</protein>
<feature type="transmembrane region" description="Helical" evidence="6">
    <location>
        <begin position="6"/>
        <end position="29"/>
    </location>
</feature>
<evidence type="ECO:0000256" key="2">
    <source>
        <dbReference type="ARBA" id="ARBA00022475"/>
    </source>
</evidence>
<feature type="transmembrane region" description="Helical" evidence="6">
    <location>
        <begin position="113"/>
        <end position="134"/>
    </location>
</feature>
<evidence type="ECO:0000313" key="7">
    <source>
        <dbReference type="EMBL" id="RKP47813.1"/>
    </source>
</evidence>
<evidence type="ECO:0000256" key="5">
    <source>
        <dbReference type="ARBA" id="ARBA00023136"/>
    </source>
</evidence>
<dbReference type="EMBL" id="RBZU01000012">
    <property type="protein sequence ID" value="RKP47813.1"/>
    <property type="molecule type" value="Genomic_DNA"/>
</dbReference>
<dbReference type="GO" id="GO:0015171">
    <property type="term" value="F:amino acid transmembrane transporter activity"/>
    <property type="evidence" value="ECO:0007669"/>
    <property type="project" value="TreeGrafter"/>
</dbReference>
<proteinExistence type="predicted"/>